<evidence type="ECO:0000313" key="1">
    <source>
        <dbReference type="EMBL" id="RAK52143.1"/>
    </source>
</evidence>
<dbReference type="InterPro" id="IPR011050">
    <property type="entry name" value="Pectin_lyase_fold/virulence"/>
</dbReference>
<protein>
    <submittedName>
        <fullName evidence="1">Uncharacterized protein</fullName>
    </submittedName>
</protein>
<dbReference type="InterPro" id="IPR012334">
    <property type="entry name" value="Pectin_lyas_fold"/>
</dbReference>
<proteinExistence type="predicted"/>
<evidence type="ECO:0000313" key="2">
    <source>
        <dbReference type="Proteomes" id="UP000249725"/>
    </source>
</evidence>
<accession>A0A328ABG8</accession>
<dbReference type="RefSeq" id="WP_111515467.1">
    <property type="nucleotide sequence ID" value="NZ_QFYR01000003.1"/>
</dbReference>
<dbReference type="AlphaFoldDB" id="A0A328ABG8"/>
<comment type="caution">
    <text evidence="1">The sequence shown here is derived from an EMBL/GenBank/DDBJ whole genome shotgun (WGS) entry which is preliminary data.</text>
</comment>
<dbReference type="Proteomes" id="UP000249725">
    <property type="component" value="Unassembled WGS sequence"/>
</dbReference>
<dbReference type="OrthoDB" id="564699at2"/>
<dbReference type="Gene3D" id="2.160.20.10">
    <property type="entry name" value="Single-stranded right-handed beta-helix, Pectin lyase-like"/>
    <property type="match status" value="1"/>
</dbReference>
<dbReference type="EMBL" id="QFYR01000003">
    <property type="protein sequence ID" value="RAK52143.1"/>
    <property type="molecule type" value="Genomic_DNA"/>
</dbReference>
<reference evidence="2" key="1">
    <citation type="submission" date="2018-05" db="EMBL/GenBank/DDBJ databases">
        <authorList>
            <person name="Li X."/>
        </authorList>
    </citation>
    <scope>NUCLEOTIDE SEQUENCE [LARGE SCALE GENOMIC DNA]</scope>
    <source>
        <strain evidence="2">YIM 73061</strain>
    </source>
</reference>
<organism evidence="1 2">
    <name type="scientific">Phenylobacterium deserti</name>
    <dbReference type="NCBI Taxonomy" id="1914756"/>
    <lineage>
        <taxon>Bacteria</taxon>
        <taxon>Pseudomonadati</taxon>
        <taxon>Pseudomonadota</taxon>
        <taxon>Alphaproteobacteria</taxon>
        <taxon>Caulobacterales</taxon>
        <taxon>Caulobacteraceae</taxon>
        <taxon>Phenylobacterium</taxon>
    </lineage>
</organism>
<sequence length="355" mass="37105">MGLFYNPRFRALDSNGQPLSGATLTFYRAGTTTPANIYRDADLAIPASNPTTGTDASDASGWFRQFFADENTLCDVTLKDADGVTIQTFVDVPFVGASPNTRERLTANRTYYVATTGSDVSNDGLTDGSPFLTVQRALDATERLDFNGFTVTVQIADGTYADRFIIPICTGQKDPQNLMIRGNVSTPANVVMSFAGAGLATIATFSGSRARVSGMKLTGGATSFGISSRGYIEFSDLDFGTHNAHLLCQYGGTIAAVGNYSISGGGQSHIRADANGLIRVDERTVTITGTPAFGTAFANATQTGVITCRLMTFVGSATGPRYTATLNGVIYTEGASATYLPGNAAGSTATGGQYG</sequence>
<dbReference type="SUPFAM" id="SSF51126">
    <property type="entry name" value="Pectin lyase-like"/>
    <property type="match status" value="1"/>
</dbReference>
<gene>
    <name evidence="1" type="ORF">DJ018_13385</name>
</gene>
<name>A0A328ABG8_9CAUL</name>
<keyword evidence="2" id="KW-1185">Reference proteome</keyword>